<keyword evidence="1" id="KW-0812">Transmembrane</keyword>
<feature type="transmembrane region" description="Helical" evidence="1">
    <location>
        <begin position="122"/>
        <end position="145"/>
    </location>
</feature>
<dbReference type="RefSeq" id="WP_066779038.1">
    <property type="nucleotide sequence ID" value="NZ_CBCSFE010000007.1"/>
</dbReference>
<organism evidence="3 5">
    <name type="scientific">Campylobacter hepaticus</name>
    <dbReference type="NCBI Taxonomy" id="1813019"/>
    <lineage>
        <taxon>Bacteria</taxon>
        <taxon>Pseudomonadati</taxon>
        <taxon>Campylobacterota</taxon>
        <taxon>Epsilonproteobacteria</taxon>
        <taxon>Campylobacterales</taxon>
        <taxon>Campylobacteraceae</taxon>
        <taxon>Campylobacter</taxon>
    </lineage>
</organism>
<keyword evidence="1" id="KW-0472">Membrane</keyword>
<accession>A0A424Z1P7</accession>
<keyword evidence="4" id="KW-1185">Reference proteome</keyword>
<feature type="transmembrane region" description="Helical" evidence="1">
    <location>
        <begin position="98"/>
        <end position="116"/>
    </location>
</feature>
<evidence type="ECO:0000313" key="5">
    <source>
        <dbReference type="Proteomes" id="UP000286095"/>
    </source>
</evidence>
<evidence type="ECO:0000256" key="1">
    <source>
        <dbReference type="SAM" id="Phobius"/>
    </source>
</evidence>
<dbReference type="Proteomes" id="UP000093205">
    <property type="component" value="Chromosome"/>
</dbReference>
<name>A0A424Z1P7_9BACT</name>
<dbReference type="KEGG" id="chw:A2J15_006585"/>
<evidence type="ECO:0000313" key="3">
    <source>
        <dbReference type="EMBL" id="RQD88032.1"/>
    </source>
</evidence>
<dbReference type="Proteomes" id="UP000286095">
    <property type="component" value="Unassembled WGS sequence"/>
</dbReference>
<dbReference type="GeneID" id="44005192"/>
<reference evidence="4 5" key="1">
    <citation type="submission" date="2018-08" db="EMBL/GenBank/DDBJ databases">
        <title>Survival mechanisms of Campylobacter hepaticus identified by genomic analysis and comparative transcriptomic analysis of in vivo and in vitro derived bacteria.</title>
        <authorList>
            <person name="Van T.T.H."/>
            <person name="Moore R.J."/>
        </authorList>
    </citation>
    <scope>NUCLEOTIDE SEQUENCE [LARGE SCALE GENOMIC DNA]</scope>
    <source>
        <strain evidence="3 5">54L</strain>
        <strain evidence="2 4">HV10</strain>
    </source>
</reference>
<dbReference type="EMBL" id="QURW01000005">
    <property type="protein sequence ID" value="RQD88032.1"/>
    <property type="molecule type" value="Genomic_DNA"/>
</dbReference>
<protein>
    <submittedName>
        <fullName evidence="3">Uncharacterized protein</fullName>
    </submittedName>
</protein>
<proteinExistence type="predicted"/>
<dbReference type="AlphaFoldDB" id="A0A424Z1P7"/>
<sequence length="169" mass="20223">MAFMNFSGFFYARNDIKLFKIANKKVLKTFFYNNYILVNFKDELNLNNKSFFYNSQKANLFKENDEILISYLNKKIILFKNFTQNTDNFKEAKSKQGWLLFFLFLSNIFFINLAIINEFNTVDLLFLMIGFLLLTMGFINLILLFKQINILKNSSKKEIKEFLKQRKNT</sequence>
<dbReference type="EMBL" id="CP031611">
    <property type="protein sequence ID" value="AXP09320.1"/>
    <property type="molecule type" value="Genomic_DNA"/>
</dbReference>
<evidence type="ECO:0000313" key="2">
    <source>
        <dbReference type="EMBL" id="AXP09320.1"/>
    </source>
</evidence>
<keyword evidence="1" id="KW-1133">Transmembrane helix</keyword>
<dbReference type="OrthoDB" id="5355608at2"/>
<gene>
    <name evidence="2" type="ORF">A2J15_006585</name>
    <name evidence="3" type="ORF">DZD40_02790</name>
</gene>
<evidence type="ECO:0000313" key="4">
    <source>
        <dbReference type="Proteomes" id="UP000093205"/>
    </source>
</evidence>